<dbReference type="Pfam" id="PF00534">
    <property type="entry name" value="Glycos_transf_1"/>
    <property type="match status" value="3"/>
</dbReference>
<dbReference type="CDD" id="cd03801">
    <property type="entry name" value="GT4_PimA-like"/>
    <property type="match status" value="1"/>
</dbReference>
<feature type="domain" description="Glycosyl transferase family 1" evidence="1">
    <location>
        <begin position="1017"/>
        <end position="1170"/>
    </location>
</feature>
<dbReference type="GeneID" id="75026813"/>
<dbReference type="SUPFAM" id="SSF53756">
    <property type="entry name" value="UDP-Glycosyltransferase/glycogen phosphorylase"/>
    <property type="match status" value="3"/>
</dbReference>
<evidence type="ECO:0000259" key="1">
    <source>
        <dbReference type="Pfam" id="PF00534"/>
    </source>
</evidence>
<dbReference type="STRING" id="1411141.GCA_001590885_03297"/>
<dbReference type="KEGG" id="sfj:SAMEA4384070_1647"/>
<dbReference type="PANTHER" id="PTHR46656:SF3">
    <property type="entry name" value="PUTATIVE-RELATED"/>
    <property type="match status" value="1"/>
</dbReference>
<feature type="domain" description="Glycosyl transferase family 1" evidence="1">
    <location>
        <begin position="618"/>
        <end position="752"/>
    </location>
</feature>
<evidence type="ECO:0000313" key="3">
    <source>
        <dbReference type="Proteomes" id="UP000215134"/>
    </source>
</evidence>
<dbReference type="Proteomes" id="UP000215134">
    <property type="component" value="Chromosome 1"/>
</dbReference>
<gene>
    <name evidence="2" type="primary">mfpsA</name>
    <name evidence="2" type="ORF">SAMEA4384070_01647</name>
</gene>
<evidence type="ECO:0000313" key="2">
    <source>
        <dbReference type="EMBL" id="SNV97716.1"/>
    </source>
</evidence>
<keyword evidence="2" id="KW-0328">Glycosyltransferase</keyword>
<dbReference type="RefSeq" id="WP_095096647.1">
    <property type="nucleotide sequence ID" value="NZ_CAMIQD010000002.1"/>
</dbReference>
<name>A0A240BS10_SERFI</name>
<dbReference type="EMBL" id="LT906479">
    <property type="protein sequence ID" value="SNV97716.1"/>
    <property type="molecule type" value="Genomic_DNA"/>
</dbReference>
<keyword evidence="2" id="KW-0808">Transferase</keyword>
<dbReference type="Gene3D" id="3.40.50.2000">
    <property type="entry name" value="Glycogen Phosphorylase B"/>
    <property type="match status" value="4"/>
</dbReference>
<accession>A0A240BS10</accession>
<dbReference type="OrthoDB" id="9801609at2"/>
<proteinExistence type="predicted"/>
<feature type="domain" description="Glycosyl transferase family 1" evidence="1">
    <location>
        <begin position="225"/>
        <end position="384"/>
    </location>
</feature>
<dbReference type="EC" id="2.4.1.246" evidence="2"/>
<sequence>MRIVIDLQGAQTESRFRGIGRYTISIAKAIIRNNSQHEIFIALSSLFPETIADLKAQFSRLVPAENIVVWYAPGPVRAMERHNAWRGECAEYVREAFLHNLEPDVVFITSLFEGHVDNAVTSIAKFTPKTKVAVLHHDLIPLVQSDVYLQDEVYKEYYLKKVNWLKKADLLLTNSDYTSAEVMEWLDVPADKVCTISAATEEHFVISEASDDEFSALKQRYGITRDVVLYAPGGFDSRKNFKRLVEAYSKLAPALREKNQLVIVSKLSESDRSYLRSIAQNVQLREDEMILTGYVSEQDLVVFYQLAKLFVFASLHEGFGLPILEAMTCGAATIGSNVTSIPEVIGYADALFDPYSVESIKEKLHQALSDEVFLGKLKQHAMEQAGKFSWDKAGITALARFEQLVSDGGEVMPETVTSSQLIAAISAIACREEPTDNDLRSTAEAMDRNAKRLELQGIDLAALSWRVEGPYDSSYSLALVNREFARALSRDNVEVLLHSTEGPGDFAPSEAFLNDENNADLKAYHQRVQQRSDRPVNVLSRNLYPPRVSDMKADVKLLHCYAWEESGFPQGWINNFNRELDAILCTSEHVRKVLIDNGTKVPVFNVGNGCEHWERIQSAQQPQLNAKTFRFLHVSSCFPRKGVQAMLAAYGAAFTAQDDVSLIIKTFANPHNEVQAWLKQAQKQHASYPDVIIIEQDMPEQELKALYEYCDVLVAPSCAEGFGLPIAEAMLSGLPAITTDWSGQLDFCTPENSWLVDYRFERAKTHFGLFSSSWVGADVENLAEAMKQAAATDKTQLSAMAAKGRELILRQFTWDDVAQRSAAAVGALRKHFDVAQEGARIGWLSTWNTKCGIATYSQHLVADMPSDQIVIFAPTANDLVHADESNVLRSWVVGKENNYLDALDAQIETLRLNTLVIQFNYGFFNHRELSAFIERHHQAGRVIVMAMHSTVDPLEKEPHWNFRLSEMVDALKMCDRLLVHSITDINRLKQLGLVNNVTLFPHGVINYPAKAPVAAKRNALPLVASYGFCLPHKGLKELIEAVAYLKKAGKPIRLRLVNAEYPVSESAALVRELKATAANLKVEDLVEMHNDFLDDKESLRLLSDADLLVFAYQNTGESASGAVRYGMATHKPVAVTPLAIFDDLGDAVFKFEGASATEVAEGIAEIISDIAKNSASAVETQRRADAWCEQHDYHAVARRLENMCTGLLRAKHFK</sequence>
<dbReference type="CDD" id="cd03809">
    <property type="entry name" value="GT4_MtfB-like"/>
    <property type="match status" value="1"/>
</dbReference>
<dbReference type="AlphaFoldDB" id="A0A240BS10"/>
<reference evidence="2 3" key="1">
    <citation type="submission" date="2017-06" db="EMBL/GenBank/DDBJ databases">
        <authorList>
            <consortium name="Pathogen Informatics"/>
        </authorList>
    </citation>
    <scope>NUCLEOTIDE SEQUENCE [LARGE SCALE GENOMIC DNA]</scope>
    <source>
        <strain evidence="2 3">NCTC12148</strain>
    </source>
</reference>
<organism evidence="2 3">
    <name type="scientific">Serratia ficaria</name>
    <dbReference type="NCBI Taxonomy" id="61651"/>
    <lineage>
        <taxon>Bacteria</taxon>
        <taxon>Pseudomonadati</taxon>
        <taxon>Pseudomonadota</taxon>
        <taxon>Gammaproteobacteria</taxon>
        <taxon>Enterobacterales</taxon>
        <taxon>Yersiniaceae</taxon>
        <taxon>Serratia</taxon>
    </lineage>
</organism>
<dbReference type="InterPro" id="IPR001296">
    <property type="entry name" value="Glyco_trans_1"/>
</dbReference>
<protein>
    <submittedName>
        <fullName evidence="2">Mannosylfructose-phosphate synthase</fullName>
        <ecNumber evidence="2">2.4.1.246</ecNumber>
    </submittedName>
</protein>
<dbReference type="GO" id="GO:0103011">
    <property type="term" value="F:mannosylfructose-phosphate synthase activity"/>
    <property type="evidence" value="ECO:0007669"/>
    <property type="project" value="UniProtKB-EC"/>
</dbReference>
<keyword evidence="3" id="KW-1185">Reference proteome</keyword>
<dbReference type="PANTHER" id="PTHR46656">
    <property type="entry name" value="PUTATIVE-RELATED"/>
    <property type="match status" value="1"/>
</dbReference>